<sequence>MMMHEAIRRLCKSRLAVLIFGIVIGGCVSHILRFPEVSDAKISHRNDADGLKESVNRLLQAYEAPVKSIQNFNSEDAQWLKGRLPTAGQPRKILLDCGANVASTVQLFRETYPGGKDFIIHSFEIDERLAPYFASYPNHVLHCPTGVSNKDGNMTAYLESVWSPAKDRELQWGGGTLFAWESEKANTETGGRRKLTLHRTVPTVDLSRWIQENTAVEDYVIFKLDVEGAEYDILKKMLADGTFKWVDKYYGEFHQNQPVTGWDKEEMAKLESDVEKKGKHMLRWIAEKRVYDDMHAMHPPLIPESFVGSSGTVYSGCHAEISSSKPRLTLAVLVGMNAKAAHKLVATIAAHSSRMPVTLFLYGDFVEAFPQLVKEWSETFTIGMRESQPFPLGDFTQQALSWIRVGLVSAIQRLSEVGLQPAYYCPENITETLIKVAKSQSLRIIQPTARFPPTDEPWRLSFENYYKNKDVDRIPKALRVIAQQLDNKGGIVTLDSDHPDSYMISVFLMDYLVQTSGYNLVSIAECLKLPYSP</sequence>
<dbReference type="InterPro" id="IPR006342">
    <property type="entry name" value="FkbM_mtfrase"/>
</dbReference>
<evidence type="ECO:0000256" key="3">
    <source>
        <dbReference type="ARBA" id="ARBA00023180"/>
    </source>
</evidence>
<evidence type="ECO:0000256" key="1">
    <source>
        <dbReference type="ARBA" id="ARBA00004613"/>
    </source>
</evidence>
<keyword evidence="5" id="KW-1185">Reference proteome</keyword>
<dbReference type="InterPro" id="IPR029063">
    <property type="entry name" value="SAM-dependent_MTases_sf"/>
</dbReference>
<dbReference type="RefSeq" id="XP_019629599.1">
    <property type="nucleotide sequence ID" value="XM_019774040.1"/>
</dbReference>
<dbReference type="Gene3D" id="3.40.50.150">
    <property type="entry name" value="Vaccinia Virus protein VP39"/>
    <property type="match status" value="1"/>
</dbReference>
<dbReference type="GeneID" id="109473897"/>
<keyword evidence="2" id="KW-0964">Secreted</keyword>
<reference evidence="6" key="1">
    <citation type="submission" date="2025-08" db="UniProtKB">
        <authorList>
            <consortium name="RefSeq"/>
        </authorList>
    </citation>
    <scope>IDENTIFICATION</scope>
    <source>
        <tissue evidence="6">Gonad</tissue>
    </source>
</reference>
<proteinExistence type="predicted"/>
<dbReference type="KEGG" id="bbel:109473897"/>
<name>A0A6P4Z6P5_BRABE</name>
<dbReference type="NCBIfam" id="TIGR01444">
    <property type="entry name" value="fkbM_fam"/>
    <property type="match status" value="1"/>
</dbReference>
<keyword evidence="3" id="KW-0325">Glycoprotein</keyword>
<dbReference type="OrthoDB" id="10006218at2759"/>
<evidence type="ECO:0000259" key="4">
    <source>
        <dbReference type="Pfam" id="PF05050"/>
    </source>
</evidence>
<dbReference type="Pfam" id="PF05050">
    <property type="entry name" value="Methyltransf_21"/>
    <property type="match status" value="1"/>
</dbReference>
<dbReference type="PANTHER" id="PTHR14093:SF21">
    <property type="entry name" value="EXPRESSED PROTEIN"/>
    <property type="match status" value="1"/>
</dbReference>
<dbReference type="AlphaFoldDB" id="A0A6P4Z6P5"/>
<dbReference type="GO" id="GO:0005576">
    <property type="term" value="C:extracellular region"/>
    <property type="evidence" value="ECO:0007669"/>
    <property type="project" value="UniProtKB-SubCell"/>
</dbReference>
<dbReference type="PANTHER" id="PTHR14093">
    <property type="entry name" value="HLA CLASS II GAMMA CHAIN"/>
    <property type="match status" value="1"/>
</dbReference>
<evidence type="ECO:0000256" key="2">
    <source>
        <dbReference type="ARBA" id="ARBA00022525"/>
    </source>
</evidence>
<dbReference type="Proteomes" id="UP000515135">
    <property type="component" value="Unplaced"/>
</dbReference>
<comment type="subcellular location">
    <subcellularLocation>
        <location evidence="1">Secreted</location>
    </subcellularLocation>
</comment>
<gene>
    <name evidence="6" type="primary">LOC109473897</name>
</gene>
<dbReference type="InterPro" id="IPR052001">
    <property type="entry name" value="MHC-II_Gamma/Thyroglobulin"/>
</dbReference>
<evidence type="ECO:0000313" key="5">
    <source>
        <dbReference type="Proteomes" id="UP000515135"/>
    </source>
</evidence>
<dbReference type="Gene3D" id="3.20.20.370">
    <property type="entry name" value="Glycoside hydrolase/deacetylase"/>
    <property type="match status" value="1"/>
</dbReference>
<dbReference type="SUPFAM" id="SSF53335">
    <property type="entry name" value="S-adenosyl-L-methionine-dependent methyltransferases"/>
    <property type="match status" value="1"/>
</dbReference>
<organism evidence="5 6">
    <name type="scientific">Branchiostoma belcheri</name>
    <name type="common">Amphioxus</name>
    <dbReference type="NCBI Taxonomy" id="7741"/>
    <lineage>
        <taxon>Eukaryota</taxon>
        <taxon>Metazoa</taxon>
        <taxon>Chordata</taxon>
        <taxon>Cephalochordata</taxon>
        <taxon>Leptocardii</taxon>
        <taxon>Amphioxiformes</taxon>
        <taxon>Branchiostomatidae</taxon>
        <taxon>Branchiostoma</taxon>
    </lineage>
</organism>
<accession>A0A6P4Z6P5</accession>
<evidence type="ECO:0000313" key="6">
    <source>
        <dbReference type="RefSeq" id="XP_019629599.1"/>
    </source>
</evidence>
<protein>
    <submittedName>
        <fullName evidence="6">Uncharacterized protein LOC109473897</fullName>
    </submittedName>
</protein>
<feature type="domain" description="Methyltransferase FkbM" evidence="4">
    <location>
        <begin position="96"/>
        <end position="276"/>
    </location>
</feature>